<dbReference type="EMBL" id="CM044703">
    <property type="protein sequence ID" value="KAI5670889.1"/>
    <property type="molecule type" value="Genomic_DNA"/>
</dbReference>
<reference evidence="2" key="1">
    <citation type="journal article" date="2023" name="Nat. Plants">
        <title>Single-cell RNA sequencing provides a high-resolution roadmap for understanding the multicellular compartmentation of specialized metabolism.</title>
        <authorList>
            <person name="Sun S."/>
            <person name="Shen X."/>
            <person name="Li Y."/>
            <person name="Li Y."/>
            <person name="Wang S."/>
            <person name="Li R."/>
            <person name="Zhang H."/>
            <person name="Shen G."/>
            <person name="Guo B."/>
            <person name="Wei J."/>
            <person name="Xu J."/>
            <person name="St-Pierre B."/>
            <person name="Chen S."/>
            <person name="Sun C."/>
        </authorList>
    </citation>
    <scope>NUCLEOTIDE SEQUENCE [LARGE SCALE GENOMIC DNA]</scope>
</reference>
<gene>
    <name evidence="1" type="ORF">M9H77_11253</name>
</gene>
<accession>A0ACC0BE11</accession>
<dbReference type="Proteomes" id="UP001060085">
    <property type="component" value="Linkage Group LG03"/>
</dbReference>
<keyword evidence="2" id="KW-1185">Reference proteome</keyword>
<evidence type="ECO:0000313" key="2">
    <source>
        <dbReference type="Proteomes" id="UP001060085"/>
    </source>
</evidence>
<name>A0ACC0BE11_CATRO</name>
<protein>
    <submittedName>
        <fullName evidence="1">Uncharacterized protein</fullName>
    </submittedName>
</protein>
<organism evidence="1 2">
    <name type="scientific">Catharanthus roseus</name>
    <name type="common">Madagascar periwinkle</name>
    <name type="synonym">Vinca rosea</name>
    <dbReference type="NCBI Taxonomy" id="4058"/>
    <lineage>
        <taxon>Eukaryota</taxon>
        <taxon>Viridiplantae</taxon>
        <taxon>Streptophyta</taxon>
        <taxon>Embryophyta</taxon>
        <taxon>Tracheophyta</taxon>
        <taxon>Spermatophyta</taxon>
        <taxon>Magnoliopsida</taxon>
        <taxon>eudicotyledons</taxon>
        <taxon>Gunneridae</taxon>
        <taxon>Pentapetalae</taxon>
        <taxon>asterids</taxon>
        <taxon>lamiids</taxon>
        <taxon>Gentianales</taxon>
        <taxon>Apocynaceae</taxon>
        <taxon>Rauvolfioideae</taxon>
        <taxon>Vinceae</taxon>
        <taxon>Catharanthinae</taxon>
        <taxon>Catharanthus</taxon>
    </lineage>
</organism>
<evidence type="ECO:0000313" key="1">
    <source>
        <dbReference type="EMBL" id="KAI5670889.1"/>
    </source>
</evidence>
<proteinExistence type="predicted"/>
<sequence length="198" mass="20950">MVRGSKKRAHPIAASTPSGMSPSSAVSILVETSNSSSSGFYSSGRGFYTCGTSTPLEVASTPPTTLTPFAQLPYSSSAPTSTPSASFATGLSLRPALSSSARPPALATLFTPSSLGVFNSRFLILPTADWYTRRGGRRHSRTCYRGVVAKGPASTLAGLGLLLSGERRWARPLHSRNCMSYCISRRDSGLIHDPTSFR</sequence>
<comment type="caution">
    <text evidence="1">The sequence shown here is derived from an EMBL/GenBank/DDBJ whole genome shotgun (WGS) entry which is preliminary data.</text>
</comment>